<dbReference type="HOGENOM" id="CLU_2189662_0_0_10"/>
<gene>
    <name evidence="1" type="ORF">HMPREF0765_2652</name>
</gene>
<dbReference type="Proteomes" id="UP000006241">
    <property type="component" value="Unassembled WGS sequence"/>
</dbReference>
<name>C2FZ96_SPHSI</name>
<dbReference type="EMBL" id="ACHB01000066">
    <property type="protein sequence ID" value="EEI91755.1"/>
    <property type="molecule type" value="Genomic_DNA"/>
</dbReference>
<accession>C2FZ96</accession>
<sequence length="109" mass="11709">MSGGNEKYAYRVAGRNIRPLTANSIRFQATVQTDNTKKYRLVAIANARAAVNSNSIDYTVGTAKASILDKLLINKPGVWNTTSSADYSPLPMWGESLPDLSITGSTGTI</sequence>
<comment type="caution">
    <text evidence="1">The sequence shown here is derived from an EMBL/GenBank/DDBJ whole genome shotgun (WGS) entry which is preliminary data.</text>
</comment>
<evidence type="ECO:0000313" key="2">
    <source>
        <dbReference type="Proteomes" id="UP000006241"/>
    </source>
</evidence>
<reference evidence="1 2" key="1">
    <citation type="submission" date="2009-01" db="EMBL/GenBank/DDBJ databases">
        <authorList>
            <person name="Qin X."/>
            <person name="Bachman B."/>
            <person name="Battles P."/>
            <person name="Bell A."/>
            <person name="Bess C."/>
            <person name="Bickham C."/>
            <person name="Chaboub L."/>
            <person name="Chen D."/>
            <person name="Coyle M."/>
            <person name="Deiros D.R."/>
            <person name="Dinh H."/>
            <person name="Forbes L."/>
            <person name="Fowler G."/>
            <person name="Francisco L."/>
            <person name="Fu Q."/>
            <person name="Gubbala S."/>
            <person name="Hale W."/>
            <person name="Han Y."/>
            <person name="Hemphill L."/>
            <person name="Highlander S.K."/>
            <person name="Hirani K."/>
            <person name="Hogues M."/>
            <person name="Jackson L."/>
            <person name="Jakkamsetti A."/>
            <person name="Javaid M."/>
            <person name="Jiang H."/>
            <person name="Korchina V."/>
            <person name="Kovar C."/>
            <person name="Lara F."/>
            <person name="Lee S."/>
            <person name="Mata R."/>
            <person name="Mathew T."/>
            <person name="Moen C."/>
            <person name="Morales K."/>
            <person name="Munidasa M."/>
            <person name="Nazareth L."/>
            <person name="Ngo R."/>
            <person name="Nguyen L."/>
            <person name="Okwuonu G."/>
            <person name="Ongeri F."/>
            <person name="Patil S."/>
            <person name="Petrosino J."/>
            <person name="Pham C."/>
            <person name="Pham P."/>
            <person name="Pu L.-L."/>
            <person name="Puazo M."/>
            <person name="Raj R."/>
            <person name="Reid J."/>
            <person name="Rouhana J."/>
            <person name="Saada N."/>
            <person name="Shang Y."/>
            <person name="Simmons D."/>
            <person name="Thornton R."/>
            <person name="Warren J."/>
            <person name="Weissenberger G."/>
            <person name="Zhang J."/>
            <person name="Zhang L."/>
            <person name="Zhou C."/>
            <person name="Zhu D."/>
            <person name="Muzny D."/>
            <person name="Worley K."/>
            <person name="Gibbs R."/>
        </authorList>
    </citation>
    <scope>NUCLEOTIDE SEQUENCE [LARGE SCALE GENOMIC DNA]</scope>
    <source>
        <strain evidence="1 2">ATCC 33300</strain>
    </source>
</reference>
<organism evidence="1 2">
    <name type="scientific">Sphingobacterium spiritivorum ATCC 33300</name>
    <dbReference type="NCBI Taxonomy" id="525372"/>
    <lineage>
        <taxon>Bacteria</taxon>
        <taxon>Pseudomonadati</taxon>
        <taxon>Bacteroidota</taxon>
        <taxon>Sphingobacteriia</taxon>
        <taxon>Sphingobacteriales</taxon>
        <taxon>Sphingobacteriaceae</taxon>
        <taxon>Sphingobacterium</taxon>
    </lineage>
</organism>
<feature type="non-terminal residue" evidence="1">
    <location>
        <position position="109"/>
    </location>
</feature>
<protein>
    <submittedName>
        <fullName evidence="1">Uncharacterized protein</fullName>
    </submittedName>
</protein>
<dbReference type="AlphaFoldDB" id="C2FZ96"/>
<dbReference type="RefSeq" id="WP_003007877.1">
    <property type="nucleotide sequence ID" value="NZ_GG668632.1"/>
</dbReference>
<evidence type="ECO:0000313" key="1">
    <source>
        <dbReference type="EMBL" id="EEI91755.1"/>
    </source>
</evidence>
<proteinExistence type="predicted"/>